<evidence type="ECO:0000256" key="14">
    <source>
        <dbReference type="SAM" id="MobiDB-lite"/>
    </source>
</evidence>
<gene>
    <name evidence="18" type="ORF">ARMOST_14011</name>
</gene>
<evidence type="ECO:0000256" key="7">
    <source>
        <dbReference type="ARBA" id="ARBA00022853"/>
    </source>
</evidence>
<dbReference type="GO" id="GO:0140999">
    <property type="term" value="F:histone H3K4 trimethyltransferase activity"/>
    <property type="evidence" value="ECO:0007669"/>
    <property type="project" value="UniProtKB-EC"/>
</dbReference>
<evidence type="ECO:0000256" key="1">
    <source>
        <dbReference type="ARBA" id="ARBA00004123"/>
    </source>
</evidence>
<dbReference type="Gene3D" id="3.30.70.330">
    <property type="match status" value="1"/>
</dbReference>
<name>A0A284RPD3_ARMOS</name>
<keyword evidence="19" id="KW-1185">Reference proteome</keyword>
<protein>
    <recommendedName>
        <fullName evidence="3">Histone-lysine N-methyltransferase, H3 lysine-4 specific</fullName>
        <ecNumber evidence="2">2.1.1.354</ecNumber>
    </recommendedName>
    <alternativeName>
        <fullName evidence="9">SET domain-containing protein 1</fullName>
    </alternativeName>
</protein>
<feature type="compositionally biased region" description="Polar residues" evidence="14">
    <location>
        <begin position="1181"/>
        <end position="1191"/>
    </location>
</feature>
<accession>A0A284RPD3</accession>
<feature type="region of interest" description="Disordered" evidence="14">
    <location>
        <begin position="1171"/>
        <end position="1198"/>
    </location>
</feature>
<dbReference type="PRINTS" id="PR01217">
    <property type="entry name" value="PRICHEXTENSN"/>
</dbReference>
<dbReference type="EMBL" id="FUEG01000012">
    <property type="protein sequence ID" value="SJL10621.1"/>
    <property type="molecule type" value="Genomic_DNA"/>
</dbReference>
<feature type="compositionally biased region" description="Basic and acidic residues" evidence="14">
    <location>
        <begin position="702"/>
        <end position="768"/>
    </location>
</feature>
<feature type="compositionally biased region" description="Pro residues" evidence="14">
    <location>
        <begin position="239"/>
        <end position="274"/>
    </location>
</feature>
<dbReference type="OMA" id="LRDRHSW"/>
<feature type="region of interest" description="Disordered" evidence="14">
    <location>
        <begin position="1038"/>
        <end position="1088"/>
    </location>
</feature>
<dbReference type="PROSITE" id="PS50102">
    <property type="entry name" value="RRM"/>
    <property type="match status" value="1"/>
</dbReference>
<dbReference type="InterPro" id="IPR000504">
    <property type="entry name" value="RRM_dom"/>
</dbReference>
<keyword evidence="7" id="KW-0156">Chromatin regulator</keyword>
<dbReference type="InterPro" id="IPR003616">
    <property type="entry name" value="Post-SET_dom"/>
</dbReference>
<evidence type="ECO:0000256" key="5">
    <source>
        <dbReference type="ARBA" id="ARBA00022679"/>
    </source>
</evidence>
<feature type="domain" description="Post-SET" evidence="17">
    <location>
        <begin position="1369"/>
        <end position="1385"/>
    </location>
</feature>
<dbReference type="InterPro" id="IPR001214">
    <property type="entry name" value="SET_dom"/>
</dbReference>
<organism evidence="18 19">
    <name type="scientific">Armillaria ostoyae</name>
    <name type="common">Armillaria root rot fungus</name>
    <dbReference type="NCBI Taxonomy" id="47428"/>
    <lineage>
        <taxon>Eukaryota</taxon>
        <taxon>Fungi</taxon>
        <taxon>Dikarya</taxon>
        <taxon>Basidiomycota</taxon>
        <taxon>Agaricomycotina</taxon>
        <taxon>Agaricomycetes</taxon>
        <taxon>Agaricomycetidae</taxon>
        <taxon>Agaricales</taxon>
        <taxon>Marasmiineae</taxon>
        <taxon>Physalacriaceae</taxon>
        <taxon>Armillaria</taxon>
    </lineage>
</organism>
<evidence type="ECO:0000256" key="9">
    <source>
        <dbReference type="ARBA" id="ARBA00030093"/>
    </source>
</evidence>
<feature type="region of interest" description="Disordered" evidence="14">
    <location>
        <begin position="596"/>
        <end position="776"/>
    </location>
</feature>
<evidence type="ECO:0000256" key="8">
    <source>
        <dbReference type="ARBA" id="ARBA00023242"/>
    </source>
</evidence>
<feature type="compositionally biased region" description="Gly residues" evidence="14">
    <location>
        <begin position="73"/>
        <end position="85"/>
    </location>
</feature>
<keyword evidence="13" id="KW-0694">RNA-binding</keyword>
<dbReference type="SMART" id="SM00508">
    <property type="entry name" value="PostSET"/>
    <property type="match status" value="1"/>
</dbReference>
<dbReference type="InterPro" id="IPR024657">
    <property type="entry name" value="COMPASS_Set1_N-SET"/>
</dbReference>
<feature type="region of interest" description="Disordered" evidence="14">
    <location>
        <begin position="1"/>
        <end position="332"/>
    </location>
</feature>
<feature type="compositionally biased region" description="Pro residues" evidence="14">
    <location>
        <begin position="301"/>
        <end position="314"/>
    </location>
</feature>
<dbReference type="OrthoDB" id="308383at2759"/>
<dbReference type="Proteomes" id="UP000219338">
    <property type="component" value="Unassembled WGS sequence"/>
</dbReference>
<dbReference type="InterPro" id="IPR046341">
    <property type="entry name" value="SET_dom_sf"/>
</dbReference>
<dbReference type="InterPro" id="IPR012677">
    <property type="entry name" value="Nucleotide-bd_a/b_plait_sf"/>
</dbReference>
<evidence type="ECO:0000259" key="15">
    <source>
        <dbReference type="PROSITE" id="PS50102"/>
    </source>
</evidence>
<comment type="catalytic activity">
    <reaction evidence="10">
        <text>L-lysyl(4)-[histone H3] + 3 S-adenosyl-L-methionine = N(6),N(6),N(6)-trimethyl-L-lysyl(4)-[histone H3] + 3 S-adenosyl-L-homocysteine + 3 H(+)</text>
        <dbReference type="Rhea" id="RHEA:60260"/>
        <dbReference type="Rhea" id="RHEA-COMP:15537"/>
        <dbReference type="Rhea" id="RHEA-COMP:15547"/>
        <dbReference type="ChEBI" id="CHEBI:15378"/>
        <dbReference type="ChEBI" id="CHEBI:29969"/>
        <dbReference type="ChEBI" id="CHEBI:57856"/>
        <dbReference type="ChEBI" id="CHEBI:59789"/>
        <dbReference type="ChEBI" id="CHEBI:61961"/>
        <dbReference type="EC" id="2.1.1.354"/>
    </reaction>
</comment>
<evidence type="ECO:0000256" key="12">
    <source>
        <dbReference type="ARBA" id="ARBA00049129"/>
    </source>
</evidence>
<feature type="compositionally biased region" description="Pro residues" evidence="14">
    <location>
        <begin position="647"/>
        <end position="660"/>
    </location>
</feature>
<keyword evidence="6" id="KW-0949">S-adenosyl-L-methionine</keyword>
<dbReference type="SUPFAM" id="SSF54928">
    <property type="entry name" value="RNA-binding domain, RBD"/>
    <property type="match status" value="2"/>
</dbReference>
<evidence type="ECO:0000313" key="18">
    <source>
        <dbReference type="EMBL" id="SJL10621.1"/>
    </source>
</evidence>
<dbReference type="STRING" id="47428.A0A284RPD3"/>
<feature type="compositionally biased region" description="Pro residues" evidence="14">
    <location>
        <begin position="142"/>
        <end position="212"/>
    </location>
</feature>
<feature type="domain" description="SET" evidence="16">
    <location>
        <begin position="1246"/>
        <end position="1363"/>
    </location>
</feature>
<sequence length="1385" mass="151332">MSGKAPPKGPRALRGGPPPPPSSIAGPSSTASGPSLAASATKKIPTGPRSLSNPNAPYAGRTSKATYRNGTPEGRGTGINGGINGVGTKSVHSSTSSTNADTWIPNGAVNGVKTVNSPPVPGILGSNRAAISFSMPRRPSGSGPPPPTHPPPPPPQPTKSPPPPPPPSSTPPPPPPPATPPPPPPSIDPPPPPPPSESVPPPPPPEVPPPPSTVSLPTSTPPPQTISPSENIASSSSHVPPPSSSPLRRPPSPPRTSRPVSPAPPSPSPPPVPHFTPITLPQRVASPSPQPPSDILSPSSPREPTPPPPPPSPPQRRRTVPMYGLPPLPDWPPLKSDYPPVRSYKVLHDPSIHKLPFPSNVNDLVGYSSDGPPAAPGASSSTALTPPYFQHLISCMPEYVSASVFQDRVKGKGKGKEIVYRYEGEVLNRGEWIPVPGHGDLWIREPEILEKPPDPRLNSNVKRRPPREELGYVTYEYEYGISTTPPPPTALLLTNLSPLTSNTQLRTHLGGYGPIKVFEPKIDKENGMALGVVWVDFRTHEDAKRCFDGICGPGLDIRGIAGSLKTLLGASAEDVKVMFDGQGKRVAAVIKELEDRKRKRKEAARKNATTKDTPPLPTVPTPKQNGTPRPNASTPSSSGKPGYHPLPSNPRLPHALPPNPTKQLGPAVGSSSLALHNPLKASPMRPAMANGTSGPLIPQLQKAREAAAAEMKHEKEKTTEKQEGKDKRRMMDSFKAKPRERLREWEGRGSDGRRGRDRYDHGYPERRARSPSPNPLQYLHKGYTEDEVEKALLTNGMEYIIVEFEDGKRSGGGVSEGEVRDFFEDFTPEKVMSAPKYGLVFVTFTDPESARRALVYFAGSRRRLAYRDVKLRPGFDGRRRTVWEDAEMVDEASRLLVAELKQILTKDVKDRVVGNEVKRLMRAGVREKEDEKEGEKGAKTLDLKGLSFRKRRREGEEGGRESKRAKVVDENVDVHIHDDTVKVKRVREVDVAEEEEEEERPRKKGKIEKKVQKKVKGKKDRVVVEDEEEDVVVVVNGRKTPNIRSESTLSPSTSRSSSPCSVPPTPALVVESESESEEEEEVVEEEDLGVFQDDEDRFFVKIALSHPEKDFESLDDNLKAELGIPPPPVITPRLRIHATGSARTEGFYEISHAQKAEYVSQYQARSSAASSKVVVDPAPNDSPSKAGVTSSRENRANARRRAQGLEEMNQLNRAVALSKSTAHMNSKDNPAQEMLLKFNQLQSRKKHLRFARSPIHDWGLYAMERISRGEMVIEYVGEIVRAQVAEKREKAYERQGIGSSYLFRIDEDLVVDATKKGNLGRLINHSCDPNCTAKIITISGEKKIVIYAKQDIELGDEITYDYHFPFEQDKIPCLCGSAKCRGFLN</sequence>
<dbReference type="EC" id="2.1.1.354" evidence="2"/>
<feature type="domain" description="RRM" evidence="15">
    <location>
        <begin position="489"/>
        <end position="582"/>
    </location>
</feature>
<dbReference type="CDD" id="cd00590">
    <property type="entry name" value="RRM_SF"/>
    <property type="match status" value="1"/>
</dbReference>
<reference evidence="19" key="1">
    <citation type="journal article" date="2017" name="Nat. Ecol. Evol.">
        <title>Genome expansion and lineage-specific genetic innovations in the forest pathogenic fungi Armillaria.</title>
        <authorList>
            <person name="Sipos G."/>
            <person name="Prasanna A.N."/>
            <person name="Walter M.C."/>
            <person name="O'Connor E."/>
            <person name="Balint B."/>
            <person name="Krizsan K."/>
            <person name="Kiss B."/>
            <person name="Hess J."/>
            <person name="Varga T."/>
            <person name="Slot J."/>
            <person name="Riley R."/>
            <person name="Boka B."/>
            <person name="Rigling D."/>
            <person name="Barry K."/>
            <person name="Lee J."/>
            <person name="Mihaltcheva S."/>
            <person name="LaButti K."/>
            <person name="Lipzen A."/>
            <person name="Waldron R."/>
            <person name="Moloney N.M."/>
            <person name="Sperisen C."/>
            <person name="Kredics L."/>
            <person name="Vagvoelgyi C."/>
            <person name="Patrignani A."/>
            <person name="Fitzpatrick D."/>
            <person name="Nagy I."/>
            <person name="Doyle S."/>
            <person name="Anderson J.B."/>
            <person name="Grigoriev I.V."/>
            <person name="Gueldener U."/>
            <person name="Muensterkoetter M."/>
            <person name="Nagy L.G."/>
        </authorList>
    </citation>
    <scope>NUCLEOTIDE SEQUENCE [LARGE SCALE GENOMIC DNA]</scope>
    <source>
        <strain evidence="19">C18/9</strain>
    </source>
</reference>
<dbReference type="SUPFAM" id="SSF82199">
    <property type="entry name" value="SET domain"/>
    <property type="match status" value="1"/>
</dbReference>
<feature type="compositionally biased region" description="Low complexity" evidence="14">
    <location>
        <begin position="226"/>
        <end position="238"/>
    </location>
</feature>
<feature type="compositionally biased region" description="Low complexity" evidence="14">
    <location>
        <begin position="1038"/>
        <end position="1060"/>
    </location>
</feature>
<keyword evidence="4" id="KW-0489">Methyltransferase</keyword>
<dbReference type="Gene3D" id="2.170.270.10">
    <property type="entry name" value="SET domain"/>
    <property type="match status" value="1"/>
</dbReference>
<feature type="compositionally biased region" description="Polar residues" evidence="14">
    <location>
        <begin position="621"/>
        <end position="639"/>
    </location>
</feature>
<dbReference type="PANTHER" id="PTHR45814">
    <property type="entry name" value="HISTONE-LYSINE N-METHYLTRANSFERASE SETD1"/>
    <property type="match status" value="1"/>
</dbReference>
<evidence type="ECO:0000256" key="11">
    <source>
        <dbReference type="ARBA" id="ARBA00047583"/>
    </source>
</evidence>
<dbReference type="GO" id="GO:0032259">
    <property type="term" value="P:methylation"/>
    <property type="evidence" value="ECO:0007669"/>
    <property type="project" value="UniProtKB-KW"/>
</dbReference>
<evidence type="ECO:0000259" key="17">
    <source>
        <dbReference type="PROSITE" id="PS50868"/>
    </source>
</evidence>
<evidence type="ECO:0000256" key="2">
    <source>
        <dbReference type="ARBA" id="ARBA00012182"/>
    </source>
</evidence>
<dbReference type="PROSITE" id="PS50280">
    <property type="entry name" value="SET"/>
    <property type="match status" value="1"/>
</dbReference>
<keyword evidence="8" id="KW-0539">Nucleus</keyword>
<dbReference type="GO" id="GO:0003723">
    <property type="term" value="F:RNA binding"/>
    <property type="evidence" value="ECO:0007669"/>
    <property type="project" value="UniProtKB-UniRule"/>
</dbReference>
<feature type="compositionally biased region" description="Acidic residues" evidence="14">
    <location>
        <begin position="1072"/>
        <end position="1088"/>
    </location>
</feature>
<keyword evidence="5" id="KW-0808">Transferase</keyword>
<feature type="compositionally biased region" description="Polar residues" evidence="14">
    <location>
        <begin position="90"/>
        <end position="101"/>
    </location>
</feature>
<evidence type="ECO:0000259" key="16">
    <source>
        <dbReference type="PROSITE" id="PS50280"/>
    </source>
</evidence>
<evidence type="ECO:0000313" key="19">
    <source>
        <dbReference type="Proteomes" id="UP000219338"/>
    </source>
</evidence>
<evidence type="ECO:0000256" key="6">
    <source>
        <dbReference type="ARBA" id="ARBA00022691"/>
    </source>
</evidence>
<comment type="subcellular location">
    <subcellularLocation>
        <location evidence="1">Nucleus</location>
    </subcellularLocation>
</comment>
<evidence type="ECO:0000256" key="10">
    <source>
        <dbReference type="ARBA" id="ARBA00047571"/>
    </source>
</evidence>
<comment type="catalytic activity">
    <reaction evidence="11">
        <text>N(6)-methyl-L-lysyl(4)-[histone H3] + S-adenosyl-L-methionine = N(6),N(6)-dimethyl-L-lysyl(4)-[histone H3] + S-adenosyl-L-homocysteine + H(+)</text>
        <dbReference type="Rhea" id="RHEA:60268"/>
        <dbReference type="Rhea" id="RHEA-COMP:15540"/>
        <dbReference type="Rhea" id="RHEA-COMP:15543"/>
        <dbReference type="ChEBI" id="CHEBI:15378"/>
        <dbReference type="ChEBI" id="CHEBI:57856"/>
        <dbReference type="ChEBI" id="CHEBI:59789"/>
        <dbReference type="ChEBI" id="CHEBI:61929"/>
        <dbReference type="ChEBI" id="CHEBI:61976"/>
    </reaction>
</comment>
<dbReference type="Pfam" id="PF11764">
    <property type="entry name" value="N-SET"/>
    <property type="match status" value="1"/>
</dbReference>
<dbReference type="InterPro" id="IPR035979">
    <property type="entry name" value="RBD_domain_sf"/>
</dbReference>
<dbReference type="PROSITE" id="PS50868">
    <property type="entry name" value="POST_SET"/>
    <property type="match status" value="1"/>
</dbReference>
<dbReference type="SMART" id="SM01291">
    <property type="entry name" value="N-SET"/>
    <property type="match status" value="1"/>
</dbReference>
<dbReference type="SMART" id="SM00317">
    <property type="entry name" value="SET"/>
    <property type="match status" value="1"/>
</dbReference>
<evidence type="ECO:0000256" key="4">
    <source>
        <dbReference type="ARBA" id="ARBA00022603"/>
    </source>
</evidence>
<evidence type="ECO:0000256" key="3">
    <source>
        <dbReference type="ARBA" id="ARBA00015839"/>
    </source>
</evidence>
<dbReference type="Pfam" id="PF00856">
    <property type="entry name" value="SET"/>
    <property type="match status" value="1"/>
</dbReference>
<comment type="catalytic activity">
    <reaction evidence="12">
        <text>N(6),N(6)-dimethyl-L-lysyl(4)-[histone H3] + S-adenosyl-L-methionine = N(6),N(6),N(6)-trimethyl-L-lysyl(4)-[histone H3] + S-adenosyl-L-homocysteine + H(+)</text>
        <dbReference type="Rhea" id="RHEA:60272"/>
        <dbReference type="Rhea" id="RHEA-COMP:15537"/>
        <dbReference type="Rhea" id="RHEA-COMP:15540"/>
        <dbReference type="ChEBI" id="CHEBI:15378"/>
        <dbReference type="ChEBI" id="CHEBI:57856"/>
        <dbReference type="ChEBI" id="CHEBI:59789"/>
        <dbReference type="ChEBI" id="CHEBI:61961"/>
        <dbReference type="ChEBI" id="CHEBI:61976"/>
    </reaction>
</comment>
<proteinExistence type="predicted"/>
<feature type="compositionally biased region" description="Low complexity" evidence="14">
    <location>
        <begin position="23"/>
        <end position="41"/>
    </location>
</feature>
<dbReference type="Pfam" id="PF00076">
    <property type="entry name" value="RRM_1"/>
    <property type="match status" value="1"/>
</dbReference>
<dbReference type="PANTHER" id="PTHR45814:SF2">
    <property type="entry name" value="HISTONE-LYSINE N-METHYLTRANSFERASE SETD1"/>
    <property type="match status" value="1"/>
</dbReference>
<dbReference type="GO" id="GO:0048188">
    <property type="term" value="C:Set1C/COMPASS complex"/>
    <property type="evidence" value="ECO:0007669"/>
    <property type="project" value="TreeGrafter"/>
</dbReference>
<evidence type="ECO:0000256" key="13">
    <source>
        <dbReference type="PROSITE-ProRule" id="PRU00176"/>
    </source>
</evidence>
<dbReference type="InterPro" id="IPR044570">
    <property type="entry name" value="Set1-like"/>
</dbReference>